<organism evidence="2 3">
    <name type="scientific">Robiginitalea marina</name>
    <dbReference type="NCBI Taxonomy" id="2954105"/>
    <lineage>
        <taxon>Bacteria</taxon>
        <taxon>Pseudomonadati</taxon>
        <taxon>Bacteroidota</taxon>
        <taxon>Flavobacteriia</taxon>
        <taxon>Flavobacteriales</taxon>
        <taxon>Flavobacteriaceae</taxon>
        <taxon>Robiginitalea</taxon>
    </lineage>
</organism>
<keyword evidence="1" id="KW-0732">Signal</keyword>
<proteinExistence type="predicted"/>
<sequence length="218" mass="25019">MAFPRIPILVPIGIATAFLTACSALQPARDPYNDAWEEVVRSGQWASSLQAAPVVPAEDRERYYAIPSYSPLDSALATPEFIDQYPAMVSRAYFRLIGEALDADRRVAKTYQDLFRKAQLSKDPENPALQAEFDTAKRRFEAHREMLEGLRSWKAFNEYGSDDLDFFMQEQLPASYEMFQRGVRQDKIIDHLMRGLADLYHRQHGGLAPDDFFFELTR</sequence>
<keyword evidence="3" id="KW-1185">Reference proteome</keyword>
<name>A0ABT1B081_9FLAO</name>
<dbReference type="RefSeq" id="WP_252741945.1">
    <property type="nucleotide sequence ID" value="NZ_JAMXIB010000010.1"/>
</dbReference>
<evidence type="ECO:0000313" key="2">
    <source>
        <dbReference type="EMBL" id="MCO5725574.1"/>
    </source>
</evidence>
<dbReference type="EMBL" id="JAMXIB010000010">
    <property type="protein sequence ID" value="MCO5725574.1"/>
    <property type="molecule type" value="Genomic_DNA"/>
</dbReference>
<evidence type="ECO:0008006" key="4">
    <source>
        <dbReference type="Google" id="ProtNLM"/>
    </source>
</evidence>
<evidence type="ECO:0000256" key="1">
    <source>
        <dbReference type="SAM" id="SignalP"/>
    </source>
</evidence>
<feature type="signal peptide" evidence="1">
    <location>
        <begin position="1"/>
        <end position="23"/>
    </location>
</feature>
<dbReference type="Proteomes" id="UP001206312">
    <property type="component" value="Unassembled WGS sequence"/>
</dbReference>
<reference evidence="2 3" key="1">
    <citation type="submission" date="2022-06" db="EMBL/GenBank/DDBJ databases">
        <authorList>
            <person name="Xuan X."/>
        </authorList>
    </citation>
    <scope>NUCLEOTIDE SEQUENCE [LARGE SCALE GENOMIC DNA]</scope>
    <source>
        <strain evidence="2 3">2V75</strain>
    </source>
</reference>
<accession>A0ABT1B081</accession>
<dbReference type="PROSITE" id="PS51257">
    <property type="entry name" value="PROKAR_LIPOPROTEIN"/>
    <property type="match status" value="1"/>
</dbReference>
<gene>
    <name evidence="2" type="ORF">NG653_11960</name>
</gene>
<feature type="chain" id="PRO_5046784732" description="DUF885 domain-containing protein" evidence="1">
    <location>
        <begin position="24"/>
        <end position="218"/>
    </location>
</feature>
<evidence type="ECO:0000313" key="3">
    <source>
        <dbReference type="Proteomes" id="UP001206312"/>
    </source>
</evidence>
<comment type="caution">
    <text evidence="2">The sequence shown here is derived from an EMBL/GenBank/DDBJ whole genome shotgun (WGS) entry which is preliminary data.</text>
</comment>
<protein>
    <recommendedName>
        <fullName evidence="4">DUF885 domain-containing protein</fullName>
    </recommendedName>
</protein>